<dbReference type="CDD" id="cd09133">
    <property type="entry name" value="PLDc_unchar5"/>
    <property type="match status" value="1"/>
</dbReference>
<proteinExistence type="predicted"/>
<accession>A0A4R3NUI0</accession>
<dbReference type="AlphaFoldDB" id="A0A4R3NUI0"/>
<dbReference type="SUPFAM" id="SSF56024">
    <property type="entry name" value="Phospholipase D/nuclease"/>
    <property type="match status" value="2"/>
</dbReference>
<dbReference type="RefSeq" id="WP_245511014.1">
    <property type="nucleotide sequence ID" value="NZ_SMAR01000012.1"/>
</dbReference>
<evidence type="ECO:0000313" key="2">
    <source>
        <dbReference type="EMBL" id="TCT39580.1"/>
    </source>
</evidence>
<dbReference type="PANTHER" id="PTHR21248:SF22">
    <property type="entry name" value="PHOSPHOLIPASE D"/>
    <property type="match status" value="1"/>
</dbReference>
<dbReference type="GO" id="GO:0006793">
    <property type="term" value="P:phosphorus metabolic process"/>
    <property type="evidence" value="ECO:0007669"/>
    <property type="project" value="UniProtKB-ARBA"/>
</dbReference>
<dbReference type="InterPro" id="IPR025202">
    <property type="entry name" value="PLD-like_dom"/>
</dbReference>
<dbReference type="Pfam" id="PF13091">
    <property type="entry name" value="PLDc_2"/>
    <property type="match status" value="1"/>
</dbReference>
<organism evidence="2 3">
    <name type="scientific">Martelella mediterranea</name>
    <dbReference type="NCBI Taxonomy" id="293089"/>
    <lineage>
        <taxon>Bacteria</taxon>
        <taxon>Pseudomonadati</taxon>
        <taxon>Pseudomonadota</taxon>
        <taxon>Alphaproteobacteria</taxon>
        <taxon>Hyphomicrobiales</taxon>
        <taxon>Aurantimonadaceae</taxon>
        <taxon>Martelella</taxon>
    </lineage>
</organism>
<keyword evidence="3" id="KW-1185">Reference proteome</keyword>
<dbReference type="Gene3D" id="3.30.870.10">
    <property type="entry name" value="Endonuclease Chain A"/>
    <property type="match status" value="2"/>
</dbReference>
<reference evidence="2 3" key="1">
    <citation type="submission" date="2019-03" db="EMBL/GenBank/DDBJ databases">
        <title>Freshwater and sediment microbial communities from various areas in North America, analyzing microbe dynamics in response to fracking.</title>
        <authorList>
            <person name="Lamendella R."/>
        </authorList>
    </citation>
    <scope>NUCLEOTIDE SEQUENCE [LARGE SCALE GENOMIC DNA]</scope>
    <source>
        <strain evidence="2 3">175.2</strain>
    </source>
</reference>
<dbReference type="EMBL" id="SMAR01000012">
    <property type="protein sequence ID" value="TCT39580.1"/>
    <property type="molecule type" value="Genomic_DNA"/>
</dbReference>
<gene>
    <name evidence="2" type="ORF">EDC90_101278</name>
</gene>
<dbReference type="Proteomes" id="UP000295097">
    <property type="component" value="Unassembled WGS sequence"/>
</dbReference>
<name>A0A4R3NUI0_9HYPH</name>
<protein>
    <submittedName>
        <fullName evidence="2">Phosphatidylserine/phosphatidylglycerophosphate/ cardiolipin synthase-like enzyme</fullName>
    </submittedName>
</protein>
<sequence length="459" mass="50709">MTGPIPVTKLPAQGSIIRFPEGEPPETHYSMMQRVNEFMVGMLRPGEWLRGVQESSSFLERKFLVLDLEEVGAGVFPQGASDQLVDALKATIKTGVLPKTTAPTPERPLTIETRFDAAHLVVGAEQHLERFEQIVGAAKSNIFVLSTFVASQSDEKGRERRERIVRALEDACKRGVRCHLFFGTSLDRAKHAAAMQELYLRLSAARQTRGYLLVQRDPVESHAKFLVADNGHDGAVVLMGSCNWLHSPFSAVEVSAELSDPKAVAEGLDRLRQIVSKLSSASRSVEALQFMASELRRQRNMLSPPEEAQAPTATLTILHAADHERLLRAAAHEARQRFICCTNKVGANMVPALFDPAEVAGRRLGDVRIYYSRRTGPVKRGHVTKHRERLHGIVDLTGVPEPQLHAKFLAWDADHVVVSSLNWGSQSGLEDNPLDEIGLYLEGPNLATALLEMFDAELV</sequence>
<dbReference type="PANTHER" id="PTHR21248">
    <property type="entry name" value="CARDIOLIPIN SYNTHASE"/>
    <property type="match status" value="1"/>
</dbReference>
<comment type="caution">
    <text evidence="2">The sequence shown here is derived from an EMBL/GenBank/DDBJ whole genome shotgun (WGS) entry which is preliminary data.</text>
</comment>
<evidence type="ECO:0000313" key="3">
    <source>
        <dbReference type="Proteomes" id="UP000295097"/>
    </source>
</evidence>
<feature type="domain" description="Phospholipase D-like" evidence="1">
    <location>
        <begin position="149"/>
        <end position="266"/>
    </location>
</feature>
<evidence type="ECO:0000259" key="1">
    <source>
        <dbReference type="Pfam" id="PF13091"/>
    </source>
</evidence>